<dbReference type="AlphaFoldDB" id="A0AAV7UR45"/>
<feature type="compositionally biased region" description="Low complexity" evidence="1">
    <location>
        <begin position="85"/>
        <end position="117"/>
    </location>
</feature>
<feature type="region of interest" description="Disordered" evidence="1">
    <location>
        <begin position="1"/>
        <end position="296"/>
    </location>
</feature>
<evidence type="ECO:0000313" key="2">
    <source>
        <dbReference type="EMBL" id="KAJ1191525.1"/>
    </source>
</evidence>
<proteinExistence type="predicted"/>
<gene>
    <name evidence="2" type="ORF">NDU88_000841</name>
</gene>
<dbReference type="Proteomes" id="UP001066276">
    <property type="component" value="Chromosome 2_2"/>
</dbReference>
<sequence length="296" mass="30017">MGGHSPLEQEDGGGSAGDGLPTWEGCPSHHDPPDVQDPGSGLPGVGWALEGITADTRASSGGGAVAPEHEGAASHMALEGDTTESEFTSGTEGEGTSTAGTGAETSDTDLSSDGSSLVVAPTSVPRIYRNWSVPGGRGGRLLTKAAPRGPVGSVESAVTPSKVGKGHKKPGKSGKSSTAEKTAIIPLPPAPAPAQLPRRPPSAPAQLPRRPPPVPAQLGHEGPPAKGPLGHEGPPAAETLQCRPPSEAPLNRAPPSEAPLHTRHQKHRCTGHRHLKHRAPPSQAPLAHEPHESVTG</sequence>
<evidence type="ECO:0000256" key="1">
    <source>
        <dbReference type="SAM" id="MobiDB-lite"/>
    </source>
</evidence>
<organism evidence="2 3">
    <name type="scientific">Pleurodeles waltl</name>
    <name type="common">Iberian ribbed newt</name>
    <dbReference type="NCBI Taxonomy" id="8319"/>
    <lineage>
        <taxon>Eukaryota</taxon>
        <taxon>Metazoa</taxon>
        <taxon>Chordata</taxon>
        <taxon>Craniata</taxon>
        <taxon>Vertebrata</taxon>
        <taxon>Euteleostomi</taxon>
        <taxon>Amphibia</taxon>
        <taxon>Batrachia</taxon>
        <taxon>Caudata</taxon>
        <taxon>Salamandroidea</taxon>
        <taxon>Salamandridae</taxon>
        <taxon>Pleurodelinae</taxon>
        <taxon>Pleurodeles</taxon>
    </lineage>
</organism>
<keyword evidence="3" id="KW-1185">Reference proteome</keyword>
<feature type="compositionally biased region" description="Basic residues" evidence="1">
    <location>
        <begin position="261"/>
        <end position="279"/>
    </location>
</feature>
<feature type="compositionally biased region" description="Pro residues" evidence="1">
    <location>
        <begin position="186"/>
        <end position="215"/>
    </location>
</feature>
<reference evidence="2" key="1">
    <citation type="journal article" date="2022" name="bioRxiv">
        <title>Sequencing and chromosome-scale assembly of the giantPleurodeles waltlgenome.</title>
        <authorList>
            <person name="Brown T."/>
            <person name="Elewa A."/>
            <person name="Iarovenko S."/>
            <person name="Subramanian E."/>
            <person name="Araus A.J."/>
            <person name="Petzold A."/>
            <person name="Susuki M."/>
            <person name="Suzuki K.-i.T."/>
            <person name="Hayashi T."/>
            <person name="Toyoda A."/>
            <person name="Oliveira C."/>
            <person name="Osipova E."/>
            <person name="Leigh N.D."/>
            <person name="Simon A."/>
            <person name="Yun M.H."/>
        </authorList>
    </citation>
    <scope>NUCLEOTIDE SEQUENCE</scope>
    <source>
        <strain evidence="2">20211129_DDA</strain>
        <tissue evidence="2">Liver</tissue>
    </source>
</reference>
<name>A0AAV7UR45_PLEWA</name>
<comment type="caution">
    <text evidence="2">The sequence shown here is derived from an EMBL/GenBank/DDBJ whole genome shotgun (WGS) entry which is preliminary data.</text>
</comment>
<dbReference type="EMBL" id="JANPWB010000004">
    <property type="protein sequence ID" value="KAJ1191525.1"/>
    <property type="molecule type" value="Genomic_DNA"/>
</dbReference>
<accession>A0AAV7UR45</accession>
<evidence type="ECO:0000313" key="3">
    <source>
        <dbReference type="Proteomes" id="UP001066276"/>
    </source>
</evidence>
<protein>
    <submittedName>
        <fullName evidence="2">Uncharacterized protein</fullName>
    </submittedName>
</protein>